<organism evidence="2 3">
    <name type="scientific">Methanolobus tindarius DSM 2278</name>
    <dbReference type="NCBI Taxonomy" id="1090322"/>
    <lineage>
        <taxon>Archaea</taxon>
        <taxon>Methanobacteriati</taxon>
        <taxon>Methanobacteriota</taxon>
        <taxon>Stenosarchaea group</taxon>
        <taxon>Methanomicrobia</taxon>
        <taxon>Methanosarcinales</taxon>
        <taxon>Methanosarcinaceae</taxon>
        <taxon>Methanolobus</taxon>
    </lineage>
</organism>
<accession>W9DY10</accession>
<dbReference type="RefSeq" id="WP_023845692.1">
    <property type="nucleotide sequence ID" value="NZ_AZAJ01000001.1"/>
</dbReference>
<dbReference type="Proteomes" id="UP000019483">
    <property type="component" value="Unassembled WGS sequence"/>
</dbReference>
<evidence type="ECO:0000259" key="1">
    <source>
        <dbReference type="Pfam" id="PF14470"/>
    </source>
</evidence>
<evidence type="ECO:0000313" key="3">
    <source>
        <dbReference type="Proteomes" id="UP000019483"/>
    </source>
</evidence>
<reference evidence="2 3" key="1">
    <citation type="submission" date="2013-08" db="EMBL/GenBank/DDBJ databases">
        <authorList>
            <consortium name="DOE Joint Genome Institute"/>
            <person name="Eisen J."/>
            <person name="Huntemann M."/>
            <person name="Han J."/>
            <person name="Chen A."/>
            <person name="Kyrpides N."/>
            <person name="Mavromatis K."/>
            <person name="Markowitz V."/>
            <person name="Palaniappan K."/>
            <person name="Ivanova N."/>
            <person name="Schaumberg A."/>
            <person name="Pati A."/>
            <person name="Liolios K."/>
            <person name="Nordberg H.P."/>
            <person name="Cantor M.N."/>
            <person name="Hua S.X."/>
            <person name="Woyke T."/>
        </authorList>
    </citation>
    <scope>NUCLEOTIDE SEQUENCE [LARGE SCALE GENOMIC DNA]</scope>
    <source>
        <strain evidence="2 3">DSM 2278</strain>
    </source>
</reference>
<feature type="domain" description="YokE-like PH" evidence="1">
    <location>
        <begin position="17"/>
        <end position="115"/>
    </location>
</feature>
<proteinExistence type="predicted"/>
<keyword evidence="3" id="KW-1185">Reference proteome</keyword>
<dbReference type="OrthoDB" id="124757at2157"/>
<dbReference type="Pfam" id="PF14470">
    <property type="entry name" value="bPH_3"/>
    <property type="match status" value="1"/>
</dbReference>
<evidence type="ECO:0000313" key="2">
    <source>
        <dbReference type="EMBL" id="ETA68557.1"/>
    </source>
</evidence>
<dbReference type="InterPro" id="IPR039519">
    <property type="entry name" value="YokE-like_PH"/>
</dbReference>
<gene>
    <name evidence="2" type="ORF">MettiDRAFT_2030</name>
</gene>
<protein>
    <recommendedName>
        <fullName evidence="1">YokE-like PH domain-containing protein</fullName>
    </recommendedName>
</protein>
<sequence length="168" mass="19148">MISKCTKERMREIEKVLGENEEIIDAVTGTVNGMLFGEKSDQLKGVLVLTPKRVLFHYKRKSGYYRSKMYPLEEISNIAFEKGILGANIQMQNSISSLKVTLIPLNENAEEFVRKTKLYISEIIRNKTCQVTGSHDTIEHIKKLSNLNKQGIITNEEFTAKKKQLLGI</sequence>
<comment type="caution">
    <text evidence="2">The sequence shown here is derived from an EMBL/GenBank/DDBJ whole genome shotgun (WGS) entry which is preliminary data.</text>
</comment>
<dbReference type="AlphaFoldDB" id="W9DY10"/>
<dbReference type="EMBL" id="AZAJ01000001">
    <property type="protein sequence ID" value="ETA68557.1"/>
    <property type="molecule type" value="Genomic_DNA"/>
</dbReference>
<name>W9DY10_METTI</name>